<feature type="region of interest" description="Disordered" evidence="1">
    <location>
        <begin position="1"/>
        <end position="27"/>
    </location>
</feature>
<name>A0A2T2Z8E4_9NOCA</name>
<proteinExistence type="predicted"/>
<dbReference type="RefSeq" id="WP_063030241.1">
    <property type="nucleotide sequence ID" value="NZ_PYHS01000004.1"/>
</dbReference>
<dbReference type="Proteomes" id="UP000241647">
    <property type="component" value="Unassembled WGS sequence"/>
</dbReference>
<comment type="caution">
    <text evidence="2">The sequence shown here is derived from an EMBL/GenBank/DDBJ whole genome shotgun (WGS) entry which is preliminary data.</text>
</comment>
<evidence type="ECO:0000256" key="1">
    <source>
        <dbReference type="SAM" id="MobiDB-lite"/>
    </source>
</evidence>
<feature type="region of interest" description="Disordered" evidence="1">
    <location>
        <begin position="125"/>
        <end position="153"/>
    </location>
</feature>
<protein>
    <submittedName>
        <fullName evidence="2">Uncharacterized protein</fullName>
    </submittedName>
</protein>
<organism evidence="2 3">
    <name type="scientific">Nocardia nova</name>
    <dbReference type="NCBI Taxonomy" id="37330"/>
    <lineage>
        <taxon>Bacteria</taxon>
        <taxon>Bacillati</taxon>
        <taxon>Actinomycetota</taxon>
        <taxon>Actinomycetes</taxon>
        <taxon>Mycobacteriales</taxon>
        <taxon>Nocardiaceae</taxon>
        <taxon>Nocardia</taxon>
    </lineage>
</organism>
<gene>
    <name evidence="2" type="ORF">C8259_09130</name>
</gene>
<evidence type="ECO:0000313" key="3">
    <source>
        <dbReference type="Proteomes" id="UP000241647"/>
    </source>
</evidence>
<accession>A0A2T2Z8E4</accession>
<dbReference type="AlphaFoldDB" id="A0A2T2Z8E4"/>
<evidence type="ECO:0000313" key="2">
    <source>
        <dbReference type="EMBL" id="PSR63999.1"/>
    </source>
</evidence>
<sequence>MATQRKSGASTASTSRRTARPATPAAPVAPERIGILDELGVDGGDPQPIALLGVECDVRRRFTGDEAAMFYHLLLNDKIDEALTLITSATDGPALWEKIRVLSPDHAARALNRITAISGIYPEGEPFAPRPLPSYSSPAAGAQPSPESSTTTD</sequence>
<dbReference type="EMBL" id="PYHS01000004">
    <property type="protein sequence ID" value="PSR63999.1"/>
    <property type="molecule type" value="Genomic_DNA"/>
</dbReference>
<reference evidence="2 3" key="1">
    <citation type="submission" date="2018-02" db="EMBL/GenBank/DDBJ databases">
        <title>8 Nocardia nova and 1 Nocardia cyriacigeorgica strain used for evolution to TMP-SMX.</title>
        <authorList>
            <person name="Mehta H."/>
            <person name="Weng J."/>
            <person name="Shamoo Y."/>
        </authorList>
    </citation>
    <scope>NUCLEOTIDE SEQUENCE [LARGE SCALE GENOMIC DNA]</scope>
    <source>
        <strain evidence="2 3">ATCC 33727</strain>
    </source>
</reference>